<evidence type="ECO:0000313" key="3">
    <source>
        <dbReference type="Proteomes" id="UP000632063"/>
    </source>
</evidence>
<reference evidence="2 3" key="2">
    <citation type="journal article" date="2021" name="Int. J. Syst. Evol. Microbiol.">
        <title>Roseibium litorale sp. nov., isolated from a tidal flat sediment and proposal for the reclassification of Labrenzia polysiphoniae as Roseibium polysiphoniae comb. nov.</title>
        <authorList>
            <person name="Liu Y."/>
            <person name="Pei T."/>
            <person name="Du J."/>
            <person name="Chao M."/>
            <person name="Deng M.R."/>
            <person name="Zhu H."/>
        </authorList>
    </citation>
    <scope>NUCLEOTIDE SEQUENCE [LARGE SCALE GENOMIC DNA]</scope>
    <source>
        <strain evidence="2 3">4C16A</strain>
    </source>
</reference>
<dbReference type="CDD" id="cd16037">
    <property type="entry name" value="sulfatase_like"/>
    <property type="match status" value="1"/>
</dbReference>
<organism evidence="2 3">
    <name type="scientific">Roseibium litorale</name>
    <dbReference type="NCBI Taxonomy" id="2803841"/>
    <lineage>
        <taxon>Bacteria</taxon>
        <taxon>Pseudomonadati</taxon>
        <taxon>Pseudomonadota</taxon>
        <taxon>Alphaproteobacteria</taxon>
        <taxon>Hyphomicrobiales</taxon>
        <taxon>Stappiaceae</taxon>
        <taxon>Roseibium</taxon>
    </lineage>
</organism>
<proteinExistence type="predicted"/>
<dbReference type="SUPFAM" id="SSF53649">
    <property type="entry name" value="Alkaline phosphatase-like"/>
    <property type="match status" value="1"/>
</dbReference>
<evidence type="ECO:0000259" key="1">
    <source>
        <dbReference type="Pfam" id="PF00884"/>
    </source>
</evidence>
<dbReference type="PANTHER" id="PTHR46615:SF1">
    <property type="entry name" value="ARYLSULFATASE K"/>
    <property type="match status" value="1"/>
</dbReference>
<reference evidence="3" key="1">
    <citation type="submission" date="2020-09" db="EMBL/GenBank/DDBJ databases">
        <title>The genome sequence of strain Labrenzia suaedae 4C16A.</title>
        <authorList>
            <person name="Liu Y."/>
        </authorList>
    </citation>
    <scope>NUCLEOTIDE SEQUENCE [LARGE SCALE GENOMIC DNA]</scope>
    <source>
        <strain evidence="3">4C16A</strain>
    </source>
</reference>
<sequence length="482" mass="52630">MTQTGNLLIIMSDEHTSAALGVVQSDVTVHTPNLDALARRGVRFAHAYTPCPICVPARASFASGQYVHKNRLWDNAMPYTGSPRGWGHALQDIGVRVESIGKLHYRSDEDPAGFDVEHIPMHIAGGHGMVWGSIRREEERVVKSERMLGDYIGPGDSPYIQYDTSVVQRTEQWLSDTASLGLHDPWCLYVGLVAPHFPLIVPREFLDFYPEGSLPPIKLAPRDGYVQHPWVAKQAACFGGDEAMRDEDERQLARRVYYALCSWLDYNIGKIVAALDANGFSQNTTLIYTSDHGDNVGARGLWGKANMYEESVSVPMLLVPPTATSKLCQTPVSLVDVSETILDHFGAKLEGDRPGRSLYDIAAEQDDVERVVFSEYHAVGAVSGCFMVRKGPWKLIHYHGFTPELFNLDSDPEETTNLAENPAFAGEFAIMYKALCDICDPAAVDAQAFADQSALVAGYGGRDAALAIGSATATPPPATAAS</sequence>
<dbReference type="Proteomes" id="UP000632063">
    <property type="component" value="Unassembled WGS sequence"/>
</dbReference>
<dbReference type="Gene3D" id="3.40.720.10">
    <property type="entry name" value="Alkaline Phosphatase, subunit A"/>
    <property type="match status" value="1"/>
</dbReference>
<dbReference type="RefSeq" id="WP_192149868.1">
    <property type="nucleotide sequence ID" value="NZ_JACYXI010000014.1"/>
</dbReference>
<name>A0ABR9CS43_9HYPH</name>
<protein>
    <submittedName>
        <fullName evidence="2">Sulfatase-like hydrolase/transferase</fullName>
    </submittedName>
</protein>
<dbReference type="InterPro" id="IPR017850">
    <property type="entry name" value="Alkaline_phosphatase_core_sf"/>
</dbReference>
<accession>A0ABR9CS43</accession>
<dbReference type="Pfam" id="PF00884">
    <property type="entry name" value="Sulfatase"/>
    <property type="match status" value="1"/>
</dbReference>
<dbReference type="PANTHER" id="PTHR46615">
    <property type="entry name" value="ARYLSULFATASE K"/>
    <property type="match status" value="1"/>
</dbReference>
<dbReference type="InterPro" id="IPR000917">
    <property type="entry name" value="Sulfatase_N"/>
</dbReference>
<feature type="domain" description="Sulfatase N-terminal" evidence="1">
    <location>
        <begin position="6"/>
        <end position="347"/>
    </location>
</feature>
<dbReference type="EMBL" id="JACYXI010000014">
    <property type="protein sequence ID" value="MBD8893660.1"/>
    <property type="molecule type" value="Genomic_DNA"/>
</dbReference>
<keyword evidence="3" id="KW-1185">Reference proteome</keyword>
<evidence type="ECO:0000313" key="2">
    <source>
        <dbReference type="EMBL" id="MBD8893660.1"/>
    </source>
</evidence>
<dbReference type="InterPro" id="IPR051849">
    <property type="entry name" value="GAG-degrading_sulfatase"/>
</dbReference>
<comment type="caution">
    <text evidence="2">The sequence shown here is derived from an EMBL/GenBank/DDBJ whole genome shotgun (WGS) entry which is preliminary data.</text>
</comment>
<gene>
    <name evidence="2" type="ORF">IG616_19100</name>
</gene>